<protein>
    <submittedName>
        <fullName evidence="4">Bacterial regulatory protein, tetR family</fullName>
    </submittedName>
</protein>
<dbReference type="InterPro" id="IPR009057">
    <property type="entry name" value="Homeodomain-like_sf"/>
</dbReference>
<accession>A0A221K7R6</accession>
<keyword evidence="4" id="KW-0614">Plasmid</keyword>
<organism evidence="4 5">
    <name type="scientific">Pseudosulfitobacter pseudonitzschiae</name>
    <dbReference type="NCBI Taxonomy" id="1402135"/>
    <lineage>
        <taxon>Bacteria</taxon>
        <taxon>Pseudomonadati</taxon>
        <taxon>Pseudomonadota</taxon>
        <taxon>Alphaproteobacteria</taxon>
        <taxon>Rhodobacterales</taxon>
        <taxon>Roseobacteraceae</taxon>
        <taxon>Pseudosulfitobacter</taxon>
    </lineage>
</organism>
<dbReference type="InterPro" id="IPR001647">
    <property type="entry name" value="HTH_TetR"/>
</dbReference>
<reference evidence="4 5" key="1">
    <citation type="submission" date="2017-07" db="EMBL/GenBank/DDBJ databases">
        <title>Genome Sequence of Sulfitobacter pseudonitzschiae Strain SMR1 Isolated from a culture of the Diatom Skeletonema marinoi.</title>
        <authorList>
            <person name="Topel M."/>
            <person name="Pinder M.I.M."/>
            <person name="Johansson O.N."/>
            <person name="Kourtchenko O."/>
            <person name="Godhe A."/>
            <person name="Clarke A.K."/>
        </authorList>
    </citation>
    <scope>NUCLEOTIDE SEQUENCE [LARGE SCALE GENOMIC DNA]</scope>
    <source>
        <strain evidence="4 5">SMR1</strain>
        <plasmid evidence="4 5">pSMR1-3</plasmid>
    </source>
</reference>
<evidence type="ECO:0000313" key="4">
    <source>
        <dbReference type="EMBL" id="ASM75019.1"/>
    </source>
</evidence>
<dbReference type="RefSeq" id="WP_089423041.1">
    <property type="nucleotide sequence ID" value="NZ_CP022418.1"/>
</dbReference>
<dbReference type="SUPFAM" id="SSF46689">
    <property type="entry name" value="Homeodomain-like"/>
    <property type="match status" value="1"/>
</dbReference>
<sequence>MINTQILGDESDKTTGWRGSREVWLAAAKQAFLETGLDAVKIQPLANQMSLSRTSFYWFFKDRKALLDALLEDWEAKNTGAFVGACEAYAETITEAILNLIVVFHDGDLFEPQLDFAVRGWARQSDAVMVRVNAADERRLAVIRAMFERFGYAPHEADVRARTVYLTQIGYISMQVNEEPAIRMARVPGYVQTFSGKAPTDSELARFHARLKFDPMELTDT</sequence>
<evidence type="ECO:0000256" key="2">
    <source>
        <dbReference type="PROSITE-ProRule" id="PRU00335"/>
    </source>
</evidence>
<feature type="DNA-binding region" description="H-T-H motif" evidence="2">
    <location>
        <begin position="41"/>
        <end position="60"/>
    </location>
</feature>
<dbReference type="PROSITE" id="PS50977">
    <property type="entry name" value="HTH_TETR_2"/>
    <property type="match status" value="1"/>
</dbReference>
<dbReference type="OrthoDB" id="3218408at2"/>
<evidence type="ECO:0000256" key="1">
    <source>
        <dbReference type="ARBA" id="ARBA00023125"/>
    </source>
</evidence>
<dbReference type="Pfam" id="PF00440">
    <property type="entry name" value="TetR_N"/>
    <property type="match status" value="1"/>
</dbReference>
<name>A0A221K7R6_9RHOB</name>
<gene>
    <name evidence="4" type="ORF">SULPSESMR1_04293</name>
</gene>
<dbReference type="Proteomes" id="UP000199754">
    <property type="component" value="Plasmid pSMR1-3"/>
</dbReference>
<dbReference type="KEGG" id="spse:SULPSESMR1_04293"/>
<keyword evidence="5" id="KW-1185">Reference proteome</keyword>
<dbReference type="Gene3D" id="1.10.357.10">
    <property type="entry name" value="Tetracycline Repressor, domain 2"/>
    <property type="match status" value="1"/>
</dbReference>
<proteinExistence type="predicted"/>
<dbReference type="GO" id="GO:0003677">
    <property type="term" value="F:DNA binding"/>
    <property type="evidence" value="ECO:0007669"/>
    <property type="project" value="UniProtKB-UniRule"/>
</dbReference>
<evidence type="ECO:0000313" key="5">
    <source>
        <dbReference type="Proteomes" id="UP000199754"/>
    </source>
</evidence>
<geneLocation type="plasmid" evidence="4 5">
    <name>pSMR1-3</name>
</geneLocation>
<dbReference type="EMBL" id="CP022418">
    <property type="protein sequence ID" value="ASM75019.1"/>
    <property type="molecule type" value="Genomic_DNA"/>
</dbReference>
<evidence type="ECO:0000259" key="3">
    <source>
        <dbReference type="PROSITE" id="PS50977"/>
    </source>
</evidence>
<dbReference type="AlphaFoldDB" id="A0A221K7R6"/>
<feature type="domain" description="HTH tetR-type" evidence="3">
    <location>
        <begin position="18"/>
        <end position="78"/>
    </location>
</feature>
<keyword evidence="1 2" id="KW-0238">DNA-binding</keyword>